<comment type="subunit">
    <text evidence="9">Homodimer.</text>
</comment>
<dbReference type="HAMAP" id="MF_00219">
    <property type="entry name" value="PyrC_classII"/>
    <property type="match status" value="1"/>
</dbReference>
<dbReference type="GO" id="GO:0004151">
    <property type="term" value="F:dihydroorotase activity"/>
    <property type="evidence" value="ECO:0007669"/>
    <property type="project" value="UniProtKB-UniRule"/>
</dbReference>
<keyword evidence="13" id="KW-1185">Reference proteome</keyword>
<feature type="binding site" evidence="9">
    <location>
        <position position="20"/>
    </location>
    <ligand>
        <name>Zn(2+)</name>
        <dbReference type="ChEBI" id="CHEBI:29105"/>
        <label>1</label>
    </ligand>
</feature>
<dbReference type="GO" id="GO:0008270">
    <property type="term" value="F:zinc ion binding"/>
    <property type="evidence" value="ECO:0007669"/>
    <property type="project" value="UniProtKB-UniRule"/>
</dbReference>
<dbReference type="PIRSF" id="PIRSF001237">
    <property type="entry name" value="DHOdimr"/>
    <property type="match status" value="1"/>
</dbReference>
<comment type="function">
    <text evidence="1 9">Catalyzes the reversible cyclization of carbamoyl aspartate to dihydroorotate.</text>
</comment>
<dbReference type="AlphaFoldDB" id="A0A0X9WAZ6"/>
<protein>
    <recommendedName>
        <fullName evidence="4 9">Dihydroorotase</fullName>
        <shortName evidence="9">DHOase</shortName>
        <ecNumber evidence="4 9">3.5.2.3</ecNumber>
    </recommendedName>
</protein>
<dbReference type="Gene3D" id="3.20.20.140">
    <property type="entry name" value="Metal-dependent hydrolases"/>
    <property type="match status" value="1"/>
</dbReference>
<feature type="binding site" evidence="9">
    <location>
        <position position="18"/>
    </location>
    <ligand>
        <name>Zn(2+)</name>
        <dbReference type="ChEBI" id="CHEBI:29105"/>
        <label>1</label>
    </ligand>
</feature>
<comment type="caution">
    <text evidence="9">Lacks conserved residue(s) required for the propagation of feature annotation.</text>
</comment>
<comment type="similarity">
    <text evidence="3 9 10">Belongs to the metallo-dependent hydrolases superfamily. DHOase family. Class II DHOase subfamily.</text>
</comment>
<keyword evidence="5 9" id="KW-0479">Metal-binding</keyword>
<dbReference type="Pfam" id="PF01979">
    <property type="entry name" value="Amidohydro_1"/>
    <property type="match status" value="1"/>
</dbReference>
<dbReference type="PROSITE" id="PS00482">
    <property type="entry name" value="DIHYDROOROTASE_1"/>
    <property type="match status" value="1"/>
</dbReference>
<dbReference type="GO" id="GO:0005829">
    <property type="term" value="C:cytosol"/>
    <property type="evidence" value="ECO:0007669"/>
    <property type="project" value="TreeGrafter"/>
</dbReference>
<dbReference type="InterPro" id="IPR032466">
    <property type="entry name" value="Metal_Hydrolase"/>
</dbReference>
<feature type="binding site" evidence="9">
    <location>
        <begin position="20"/>
        <end position="22"/>
    </location>
    <ligand>
        <name>substrate</name>
    </ligand>
</feature>
<feature type="binding site" evidence="9">
    <location>
        <position position="141"/>
    </location>
    <ligand>
        <name>Zn(2+)</name>
        <dbReference type="ChEBI" id="CHEBI:29105"/>
        <label>2</label>
    </ligand>
</feature>
<dbReference type="EC" id="3.5.2.3" evidence="4 9"/>
<dbReference type="PROSITE" id="PS00483">
    <property type="entry name" value="DIHYDROOROTASE_2"/>
    <property type="match status" value="1"/>
</dbReference>
<comment type="catalytic activity">
    <reaction evidence="9 10">
        <text>(S)-dihydroorotate + H2O = N-carbamoyl-L-aspartate + H(+)</text>
        <dbReference type="Rhea" id="RHEA:24296"/>
        <dbReference type="ChEBI" id="CHEBI:15377"/>
        <dbReference type="ChEBI" id="CHEBI:15378"/>
        <dbReference type="ChEBI" id="CHEBI:30864"/>
        <dbReference type="ChEBI" id="CHEBI:32814"/>
        <dbReference type="EC" id="3.5.2.3"/>
    </reaction>
</comment>
<dbReference type="EMBL" id="CP013920">
    <property type="protein sequence ID" value="AMA65063.1"/>
    <property type="molecule type" value="Genomic_DNA"/>
</dbReference>
<keyword evidence="8 9" id="KW-0665">Pyrimidine biosynthesis</keyword>
<sequence length="350" mass="39797">MKTKIITTIKIRRPDDLHVHFRDNDILKLVVPYTSRFFGRAIVMPNIEPPVININQAISYQKKICNAVPVEHKFMPLMTCYLTDNTNPKVVEEGFNCGVFIACKLYLANGTTNSKYGVSKISNIYTVFEKMEKLGIPLLVHGEVTNSKIDIFDREAYFIDLVMNPIRKKFPNLKIVFEHISTKEAVQYILSCKENLVATITPHHLLFNRNNMLSGSIKPHLYCSPILKSDIHQKALREAITMDCQLFFLGTDTAPHVQNNKESSRGCAGIFNAPTALAAYATVFDEMNAIENFEAFCSLNGAKFYGLPINEGFIELKRKKVFINEKISHNKINLIPFLANEFVDWEVNVV</sequence>
<organism evidence="12 13">
    <name type="scientific">Candidatus Arsenophonus lipoptenae</name>
    <dbReference type="NCBI Taxonomy" id="634113"/>
    <lineage>
        <taxon>Bacteria</taxon>
        <taxon>Pseudomonadati</taxon>
        <taxon>Pseudomonadota</taxon>
        <taxon>Gammaproteobacteria</taxon>
        <taxon>Enterobacterales</taxon>
        <taxon>Morganellaceae</taxon>
        <taxon>Arsenophonus</taxon>
    </lineage>
</organism>
<evidence type="ECO:0000259" key="11">
    <source>
        <dbReference type="Pfam" id="PF01979"/>
    </source>
</evidence>
<feature type="domain" description="Amidohydrolase-related" evidence="11">
    <location>
        <begin position="16"/>
        <end position="316"/>
    </location>
</feature>
<evidence type="ECO:0000313" key="12">
    <source>
        <dbReference type="EMBL" id="AMA65063.1"/>
    </source>
</evidence>
<proteinExistence type="inferred from homology"/>
<evidence type="ECO:0000256" key="10">
    <source>
        <dbReference type="RuleBase" id="RU003440"/>
    </source>
</evidence>
<dbReference type="PANTHER" id="PTHR43137">
    <property type="entry name" value="DIHYDROOROTASE"/>
    <property type="match status" value="1"/>
</dbReference>
<feature type="active site" evidence="9">
    <location>
        <position position="252"/>
    </location>
</feature>
<keyword evidence="6 9" id="KW-0378">Hydrolase</keyword>
<gene>
    <name evidence="9 12" type="primary">pyrC</name>
    <name evidence="12" type="ORF">AUT07_00502</name>
</gene>
<dbReference type="InterPro" id="IPR002195">
    <property type="entry name" value="Dihydroorotase_CS"/>
</dbReference>
<dbReference type="KEGG" id="asy:AUT07_00502"/>
<evidence type="ECO:0000256" key="6">
    <source>
        <dbReference type="ARBA" id="ARBA00022801"/>
    </source>
</evidence>
<feature type="binding site" description="via carbamate group" evidence="9">
    <location>
        <position position="104"/>
    </location>
    <ligand>
        <name>Zn(2+)</name>
        <dbReference type="ChEBI" id="CHEBI:29105"/>
        <label>2</label>
    </ligand>
</feature>
<evidence type="ECO:0000256" key="5">
    <source>
        <dbReference type="ARBA" id="ARBA00022723"/>
    </source>
</evidence>
<dbReference type="GO" id="GO:0006207">
    <property type="term" value="P:'de novo' pyrimidine nucleobase biosynthetic process"/>
    <property type="evidence" value="ECO:0007669"/>
    <property type="project" value="TreeGrafter"/>
</dbReference>
<keyword evidence="7 9" id="KW-0862">Zinc</keyword>
<name>A0A0X9WAZ6_9GAMM</name>
<feature type="binding site" evidence="9">
    <location>
        <position position="141"/>
    </location>
    <ligand>
        <name>substrate</name>
    </ligand>
</feature>
<evidence type="ECO:0000256" key="4">
    <source>
        <dbReference type="ARBA" id="ARBA00012860"/>
    </source>
</evidence>
<dbReference type="STRING" id="634113.AUT07_00502"/>
<evidence type="ECO:0000256" key="8">
    <source>
        <dbReference type="ARBA" id="ARBA00022975"/>
    </source>
</evidence>
<accession>A0A0X9WAZ6</accession>
<evidence type="ECO:0000256" key="1">
    <source>
        <dbReference type="ARBA" id="ARBA00002368"/>
    </source>
</evidence>
<dbReference type="InterPro" id="IPR006680">
    <property type="entry name" value="Amidohydro-rel"/>
</dbReference>
<dbReference type="GO" id="GO:0044205">
    <property type="term" value="P:'de novo' UMP biosynthetic process"/>
    <property type="evidence" value="ECO:0007669"/>
    <property type="project" value="UniProtKB-UniRule"/>
</dbReference>
<feature type="binding site" evidence="9">
    <location>
        <position position="252"/>
    </location>
    <ligand>
        <name>Zn(2+)</name>
        <dbReference type="ChEBI" id="CHEBI:29105"/>
        <label>1</label>
    </ligand>
</feature>
<dbReference type="RefSeq" id="WP_066283740.1">
    <property type="nucleotide sequence ID" value="NZ_CP013920.1"/>
</dbReference>
<evidence type="ECO:0000313" key="13">
    <source>
        <dbReference type="Proteomes" id="UP000069926"/>
    </source>
</evidence>
<dbReference type="SUPFAM" id="SSF51556">
    <property type="entry name" value="Metallo-dependent hydrolases"/>
    <property type="match status" value="1"/>
</dbReference>
<feature type="binding site" evidence="9">
    <location>
        <position position="268"/>
    </location>
    <ligand>
        <name>substrate</name>
    </ligand>
</feature>
<comment type="pathway">
    <text evidence="2 9 10">Pyrimidine metabolism; UMP biosynthesis via de novo pathway; (S)-dihydroorotate from bicarbonate: step 3/3.</text>
</comment>
<feature type="binding site" evidence="9">
    <location>
        <position position="256"/>
    </location>
    <ligand>
        <name>substrate</name>
    </ligand>
</feature>
<comment type="cofactor">
    <cofactor evidence="9 10">
        <name>Zn(2+)</name>
        <dbReference type="ChEBI" id="CHEBI:29105"/>
    </cofactor>
    <text evidence="9 10">Binds 2 Zn(2+) ions per subunit.</text>
</comment>
<reference evidence="12 13" key="1">
    <citation type="submission" date="2016-01" db="EMBL/GenBank/DDBJ databases">
        <title>Genome sequence of Ca. Arsenophonus lipopteni, the exclusive symbiont of a blood sucking fly Lipoptena cervi (Diptera: Hippoboscidae).</title>
        <authorList>
            <person name="Novakova E."/>
            <person name="Hypsa V."/>
            <person name="Nguyen P."/>
            <person name="Husnik F."/>
            <person name="Darby A.C."/>
        </authorList>
    </citation>
    <scope>NUCLEOTIDE SEQUENCE [LARGE SCALE GENOMIC DNA]</scope>
    <source>
        <strain evidence="12 13">CB</strain>
    </source>
</reference>
<evidence type="ECO:0000256" key="7">
    <source>
        <dbReference type="ARBA" id="ARBA00022833"/>
    </source>
</evidence>
<evidence type="ECO:0000256" key="2">
    <source>
        <dbReference type="ARBA" id="ARBA00004880"/>
    </source>
</evidence>
<dbReference type="CDD" id="cd01294">
    <property type="entry name" value="DHOase"/>
    <property type="match status" value="1"/>
</dbReference>
<dbReference type="OrthoDB" id="9808095at2"/>
<dbReference type="PATRIC" id="fig|634113.3.peg.476"/>
<feature type="modified residue" description="N6-carboxylysine" evidence="9">
    <location>
        <position position="104"/>
    </location>
</feature>
<feature type="binding site" evidence="9">
    <location>
        <position position="179"/>
    </location>
    <ligand>
        <name>Zn(2+)</name>
        <dbReference type="ChEBI" id="CHEBI:29105"/>
        <label>2</label>
    </ligand>
</feature>
<dbReference type="UniPathway" id="UPA00070">
    <property type="reaction ID" value="UER00117"/>
</dbReference>
<feature type="binding site" description="via carbamate group" evidence="9">
    <location>
        <position position="104"/>
    </location>
    <ligand>
        <name>Zn(2+)</name>
        <dbReference type="ChEBI" id="CHEBI:29105"/>
        <label>1</label>
    </ligand>
</feature>
<feature type="binding site" evidence="9">
    <location>
        <position position="46"/>
    </location>
    <ligand>
        <name>substrate</name>
    </ligand>
</feature>
<dbReference type="InterPro" id="IPR004721">
    <property type="entry name" value="DHOdimr"/>
</dbReference>
<evidence type="ECO:0000256" key="3">
    <source>
        <dbReference type="ARBA" id="ARBA00005631"/>
    </source>
</evidence>
<dbReference type="NCBIfam" id="TIGR00856">
    <property type="entry name" value="pyrC_dimer"/>
    <property type="match status" value="1"/>
</dbReference>
<dbReference type="Proteomes" id="UP000069926">
    <property type="component" value="Chromosome"/>
</dbReference>
<evidence type="ECO:0000256" key="9">
    <source>
        <dbReference type="HAMAP-Rule" id="MF_00219"/>
    </source>
</evidence>
<dbReference type="PANTHER" id="PTHR43137:SF1">
    <property type="entry name" value="DIHYDROOROTASE"/>
    <property type="match status" value="1"/>
</dbReference>